<dbReference type="InterPro" id="IPR031615">
    <property type="entry name" value="Zfn-C6H2"/>
</dbReference>
<dbReference type="InterPro" id="IPR036005">
    <property type="entry name" value="Creatinase/aminopeptidase-like"/>
</dbReference>
<dbReference type="GO" id="GO:0006508">
    <property type="term" value="P:proteolysis"/>
    <property type="evidence" value="ECO:0007669"/>
    <property type="project" value="UniProtKB-KW"/>
</dbReference>
<evidence type="ECO:0000256" key="11">
    <source>
        <dbReference type="RuleBase" id="RU003653"/>
    </source>
</evidence>
<feature type="binding site" evidence="9">
    <location>
        <position position="360"/>
    </location>
    <ligand>
        <name>Zn(2+)</name>
        <dbReference type="ChEBI" id="CHEBI:29105"/>
        <label>4</label>
        <note>catalytic</note>
    </ligand>
</feature>
<evidence type="ECO:0000256" key="3">
    <source>
        <dbReference type="ARBA" id="ARBA00022490"/>
    </source>
</evidence>
<evidence type="ECO:0000256" key="5">
    <source>
        <dbReference type="ARBA" id="ARBA00022723"/>
    </source>
</evidence>
<feature type="binding site" evidence="9">
    <location>
        <position position="204"/>
    </location>
    <ligand>
        <name>a protein</name>
        <dbReference type="ChEBI" id="CHEBI:16541"/>
    </ligand>
    <ligandPart>
        <name>N-terminal L-methionine residue</name>
        <dbReference type="ChEBI" id="CHEBI:64731"/>
    </ligandPart>
</feature>
<keyword evidence="4 9" id="KW-0645">Protease</keyword>
<dbReference type="Gene3D" id="6.10.140.2220">
    <property type="match status" value="1"/>
</dbReference>
<feature type="binding site" evidence="9">
    <location>
        <position position="232"/>
    </location>
    <ligand>
        <name>Zn(2+)</name>
        <dbReference type="ChEBI" id="CHEBI:29105"/>
        <label>3</label>
    </ligand>
</feature>
<organism evidence="13">
    <name type="scientific">Ascaris suum</name>
    <name type="common">Pig roundworm</name>
    <name type="synonym">Ascaris lumbricoides</name>
    <dbReference type="NCBI Taxonomy" id="6253"/>
    <lineage>
        <taxon>Eukaryota</taxon>
        <taxon>Metazoa</taxon>
        <taxon>Ecdysozoa</taxon>
        <taxon>Nematoda</taxon>
        <taxon>Chromadorea</taxon>
        <taxon>Rhabditida</taxon>
        <taxon>Spirurina</taxon>
        <taxon>Ascaridomorpha</taxon>
        <taxon>Ascaridoidea</taxon>
        <taxon>Ascarididae</taxon>
        <taxon>Ascaris</taxon>
    </lineage>
</organism>
<dbReference type="GO" id="GO:0008270">
    <property type="term" value="F:zinc ion binding"/>
    <property type="evidence" value="ECO:0007669"/>
    <property type="project" value="UniProtKB-KW"/>
</dbReference>
<comment type="function">
    <text evidence="9 11">Cotranslationally removes the N-terminal methionine from nascent proteins. The N-terminal methionine is often cleaved when the second residue in the primary sequence is small and uncharged (Met-Ala-, Cys, Gly, Pro, Ser, Thr, or Val).</text>
</comment>
<dbReference type="PROSITE" id="PS00680">
    <property type="entry name" value="MAP_1"/>
    <property type="match status" value="1"/>
</dbReference>
<dbReference type="EC" id="3.4.11.18" evidence="11"/>
<dbReference type="GO" id="GO:0070006">
    <property type="term" value="F:metalloaminopeptidase activity"/>
    <property type="evidence" value="ECO:0007669"/>
    <property type="project" value="UniProtKB-UniRule"/>
</dbReference>
<sequence length="393" mass="43889">MEFNYPSLRPSEMMGNDGIMEGAVCASPNCGKAAKLRCPTCIKLHLSDSYFCSQECFKENWVLHKFIHLVKKEQSSGYNPWPDYKFTGTLRPAPQGIKRAVPVTIQRPDYALHPNGVSLEERSCKKESPKVLNDEEIEGMRTACRLAREVLDEAARVCAPGVTTDEIDRVVHEACIQRECYPSPLGYYRFPKSVCTSVNEVICHGIPDLRPLENGDICNVDVTVFHRGFHGDLNETFLVGDKVDEQSRKLVAVTYECLQEAISIVRPGTKFRDIGNVIQKHAKAHGFSVVKTYCGHGINRLFHTAPNVPHYAKNKAAGLMKVGNTFTIEPMINAGSFNDEQWPDGWTAVTVDGKRSAQFEHTLLVTETGCDILTARGSGRPWFMDQLENSYAS</sequence>
<comment type="catalytic activity">
    <reaction evidence="9 11">
        <text>Release of N-terminal amino acids, preferentially methionine, from peptides and arylamides.</text>
        <dbReference type="EC" id="3.4.11.18"/>
    </reaction>
</comment>
<feature type="binding site" evidence="9">
    <location>
        <position position="329"/>
    </location>
    <ligand>
        <name>Zn(2+)</name>
        <dbReference type="ChEBI" id="CHEBI:29105"/>
        <label>4</label>
        <note>catalytic</note>
    </ligand>
</feature>
<keyword evidence="3 9" id="KW-0963">Cytoplasm</keyword>
<evidence type="ECO:0000313" key="13">
    <source>
        <dbReference type="EMBL" id="ADY43235.1"/>
    </source>
</evidence>
<dbReference type="PROSITE" id="PS52013">
    <property type="entry name" value="ZF_C6H2"/>
    <property type="match status" value="1"/>
</dbReference>
<dbReference type="MEROPS" id="M24.017"/>
<dbReference type="PANTHER" id="PTHR43330:SF7">
    <property type="entry name" value="METHIONINE AMINOPEPTIDASE 1"/>
    <property type="match status" value="1"/>
</dbReference>
<comment type="cofactor">
    <cofactor evidence="9">
        <name>Zn(2+)</name>
        <dbReference type="ChEBI" id="CHEBI:29105"/>
    </cofactor>
    <cofactor evidence="9">
        <name>Co(2+)</name>
        <dbReference type="ChEBI" id="CHEBI:48828"/>
    </cofactor>
    <cofactor evidence="9">
        <name>Mn(2+)</name>
        <dbReference type="ChEBI" id="CHEBI:29035"/>
    </cofactor>
    <cofactor evidence="9">
        <name>Fe(2+)</name>
        <dbReference type="ChEBI" id="CHEBI:29033"/>
    </cofactor>
    <text evidence="9">Binds 2 divalent metal cations per subunit. Has a high-affinity and a low affinity metal-binding site. The true nature of the physiological cofactor is under debate. The enzyme is active with zinc, cobalt, manganese or divalent iron ions. Has high activity with zinc; zinc cofactor is transferred into the active site region by the ZNG1 zinc chaperone.</text>
</comment>
<keyword evidence="8" id="KW-0862">Zinc</keyword>
<dbReference type="EMBL" id="JI168493">
    <property type="protein sequence ID" value="ADY43235.1"/>
    <property type="molecule type" value="mRNA"/>
</dbReference>
<dbReference type="InterPro" id="IPR000994">
    <property type="entry name" value="Pept_M24"/>
</dbReference>
<feature type="binding site" evidence="9">
    <location>
        <position position="221"/>
    </location>
    <ligand>
        <name>Zn(2+)</name>
        <dbReference type="ChEBI" id="CHEBI:29105"/>
        <label>3</label>
    </ligand>
</feature>
<evidence type="ECO:0000256" key="2">
    <source>
        <dbReference type="ARBA" id="ARBA00022438"/>
    </source>
</evidence>
<dbReference type="NCBIfam" id="TIGR00500">
    <property type="entry name" value="met_pdase_I"/>
    <property type="match status" value="1"/>
</dbReference>
<reference evidence="13" key="1">
    <citation type="journal article" date="2011" name="Genome Res.">
        <title>Deep small RNA sequencing from the nematode Ascaris reveals conservation, functional diversification, and novel developmental profiles.</title>
        <authorList>
            <person name="Wang J."/>
            <person name="Czech B."/>
            <person name="Crunk A."/>
            <person name="Wallace A."/>
            <person name="Mitreva M."/>
            <person name="Hannon G.J."/>
            <person name="Davis R.E."/>
        </authorList>
    </citation>
    <scope>NUCLEOTIDE SEQUENCE</scope>
</reference>
<feature type="domain" description="C6H2-type" evidence="12">
    <location>
        <begin position="22"/>
        <end position="75"/>
    </location>
</feature>
<evidence type="ECO:0000256" key="7">
    <source>
        <dbReference type="ARBA" id="ARBA00022801"/>
    </source>
</evidence>
<name>F1KZD1_ASCSU</name>
<comment type="subcellular location">
    <subcellularLocation>
        <location evidence="1 9">Cytoplasm</location>
    </subcellularLocation>
</comment>
<feature type="binding site" evidence="9">
    <location>
        <position position="360"/>
    </location>
    <ligand>
        <name>Zn(2+)</name>
        <dbReference type="ChEBI" id="CHEBI:29105"/>
        <label>3</label>
    </ligand>
</feature>
<evidence type="ECO:0000256" key="8">
    <source>
        <dbReference type="ARBA" id="ARBA00022833"/>
    </source>
</evidence>
<dbReference type="SUPFAM" id="SSF55920">
    <property type="entry name" value="Creatinase/aminopeptidase"/>
    <property type="match status" value="1"/>
</dbReference>
<evidence type="ECO:0000256" key="6">
    <source>
        <dbReference type="ARBA" id="ARBA00022771"/>
    </source>
</evidence>
<comment type="cofactor">
    <cofactor evidence="11">
        <name>Co(2+)</name>
        <dbReference type="ChEBI" id="CHEBI:48828"/>
    </cofactor>
    <cofactor evidence="11">
        <name>Zn(2+)</name>
        <dbReference type="ChEBI" id="CHEBI:29105"/>
    </cofactor>
    <cofactor evidence="11">
        <name>Mn(2+)</name>
        <dbReference type="ChEBI" id="CHEBI:29035"/>
    </cofactor>
    <cofactor evidence="11">
        <name>Fe(2+)</name>
        <dbReference type="ChEBI" id="CHEBI:29033"/>
    </cofactor>
    <text evidence="11">Binds 2 divalent metal cations per subunit. Has a high-affinity and a low affinity metal-binding site. The true nature of the physiological cofactor is under debate. The enzyme is active with cobalt, zinc, manganese or divalent iron ions.</text>
</comment>
<comment type="subunit">
    <text evidence="9">Associates with the 60S ribosomal subunit of the 80S translational complex.</text>
</comment>
<accession>F1KZD1</accession>
<feature type="binding site" evidence="9">
    <location>
        <position position="296"/>
    </location>
    <ligand>
        <name>Zn(2+)</name>
        <dbReference type="ChEBI" id="CHEBI:29105"/>
        <label>4</label>
        <note>catalytic</note>
    </ligand>
</feature>
<dbReference type="GO" id="GO:0004239">
    <property type="term" value="F:initiator methionyl aminopeptidase activity"/>
    <property type="evidence" value="ECO:0007669"/>
    <property type="project" value="UniProtKB-UniRule"/>
</dbReference>
<dbReference type="InterPro" id="IPR002467">
    <property type="entry name" value="Pept_M24A_MAP1"/>
</dbReference>
<proteinExistence type="evidence at transcript level"/>
<dbReference type="HAMAP" id="MF_01974">
    <property type="entry name" value="MetAP_1"/>
    <property type="match status" value="1"/>
</dbReference>
<feature type="binding site" evidence="9">
    <location>
        <position position="303"/>
    </location>
    <ligand>
        <name>a protein</name>
        <dbReference type="ChEBI" id="CHEBI:16541"/>
    </ligand>
    <ligandPart>
        <name>N-terminal L-methionine residue</name>
        <dbReference type="ChEBI" id="CHEBI:64731"/>
    </ligandPart>
</feature>
<keyword evidence="7 9" id="KW-0378">Hydrolase</keyword>
<dbReference type="PRINTS" id="PR00599">
    <property type="entry name" value="MAPEPTIDASE"/>
</dbReference>
<dbReference type="InterPro" id="IPR001714">
    <property type="entry name" value="Pept_M24_MAP"/>
</dbReference>
<dbReference type="CDD" id="cd01086">
    <property type="entry name" value="MetAP1"/>
    <property type="match status" value="1"/>
</dbReference>
<evidence type="ECO:0000259" key="12">
    <source>
        <dbReference type="PROSITE" id="PS52013"/>
    </source>
</evidence>
<dbReference type="FunFam" id="3.90.230.10:FF:000010">
    <property type="entry name" value="Methionine aminopeptidase"/>
    <property type="match status" value="1"/>
</dbReference>
<protein>
    <recommendedName>
        <fullName evidence="11">Methionine aminopeptidase</fullName>
        <ecNumber evidence="11">3.4.11.18</ecNumber>
    </recommendedName>
</protein>
<dbReference type="Pfam" id="PF15801">
    <property type="entry name" value="zf-C6H2"/>
    <property type="match status" value="1"/>
</dbReference>
<dbReference type="Pfam" id="PF00557">
    <property type="entry name" value="Peptidase_M24"/>
    <property type="match status" value="1"/>
</dbReference>
<dbReference type="GO" id="GO:0005829">
    <property type="term" value="C:cytosol"/>
    <property type="evidence" value="ECO:0007669"/>
    <property type="project" value="TreeGrafter"/>
</dbReference>
<evidence type="ECO:0000256" key="10">
    <source>
        <dbReference type="PROSITE-ProRule" id="PRU01357"/>
    </source>
</evidence>
<evidence type="ECO:0000256" key="4">
    <source>
        <dbReference type="ARBA" id="ARBA00022670"/>
    </source>
</evidence>
<keyword evidence="2 9" id="KW-0031">Aminopeptidase</keyword>
<dbReference type="Gene3D" id="3.90.230.10">
    <property type="entry name" value="Creatinase/methionine aminopeptidase superfamily"/>
    <property type="match status" value="1"/>
</dbReference>
<feature type="binding site" evidence="9">
    <location>
        <position position="232"/>
    </location>
    <ligand>
        <name>Zn(2+)</name>
        <dbReference type="ChEBI" id="CHEBI:29105"/>
        <label>4</label>
        <note>catalytic</note>
    </ligand>
</feature>
<evidence type="ECO:0000256" key="1">
    <source>
        <dbReference type="ARBA" id="ARBA00004496"/>
    </source>
</evidence>
<comment type="similarity">
    <text evidence="9 10">Belongs to the peptidase M24A family. Methionine aminopeptidase type 1 subfamily.</text>
</comment>
<dbReference type="PANTHER" id="PTHR43330">
    <property type="entry name" value="METHIONINE AMINOPEPTIDASE"/>
    <property type="match status" value="1"/>
</dbReference>
<evidence type="ECO:0000256" key="9">
    <source>
        <dbReference type="HAMAP-Rule" id="MF_03174"/>
    </source>
</evidence>
<keyword evidence="6 10" id="KW-0863">Zinc-finger</keyword>
<dbReference type="AlphaFoldDB" id="F1KZD1"/>
<keyword evidence="5 9" id="KW-0479">Metal-binding</keyword>